<dbReference type="AlphaFoldDB" id="A0A564W7W0"/>
<dbReference type="Proteomes" id="UP000408482">
    <property type="component" value="Unassembled WGS sequence"/>
</dbReference>
<dbReference type="RefSeq" id="WP_243121772.1">
    <property type="nucleotide sequence ID" value="NZ_CABHMX010000067.1"/>
</dbReference>
<protein>
    <submittedName>
        <fullName evidence="3">Uncharacterized protein</fullName>
    </submittedName>
</protein>
<evidence type="ECO:0000259" key="2">
    <source>
        <dbReference type="Pfam" id="PF18984"/>
    </source>
</evidence>
<reference evidence="3 4" key="1">
    <citation type="submission" date="2019-07" db="EMBL/GenBank/DDBJ databases">
        <authorList>
            <person name="Hibberd C M."/>
            <person name="Gehrig L. J."/>
            <person name="Chang H.-W."/>
            <person name="Venkatesh S."/>
        </authorList>
    </citation>
    <scope>NUCLEOTIDE SEQUENCE [LARGE SCALE GENOMIC DNA]</scope>
    <source>
        <strain evidence="3">Blautia_luti_SSTS_Bg7063</strain>
    </source>
</reference>
<name>A0A564W7W0_9FIRM</name>
<evidence type="ECO:0000313" key="3">
    <source>
        <dbReference type="EMBL" id="VUX40072.1"/>
    </source>
</evidence>
<accession>A0A564W7W0</accession>
<organism evidence="3 4">
    <name type="scientific">Blautia luti</name>
    <dbReference type="NCBI Taxonomy" id="89014"/>
    <lineage>
        <taxon>Bacteria</taxon>
        <taxon>Bacillati</taxon>
        <taxon>Bacillota</taxon>
        <taxon>Clostridia</taxon>
        <taxon>Lachnospirales</taxon>
        <taxon>Lachnospiraceae</taxon>
        <taxon>Blautia</taxon>
    </lineage>
</organism>
<feature type="domain" description="DUF5717" evidence="1">
    <location>
        <begin position="866"/>
        <end position="1171"/>
    </location>
</feature>
<dbReference type="Pfam" id="PF18983">
    <property type="entry name" value="DUF5717"/>
    <property type="match status" value="1"/>
</dbReference>
<dbReference type="Pfam" id="PF18984">
    <property type="entry name" value="DUF5717_N"/>
    <property type="match status" value="1"/>
</dbReference>
<evidence type="ECO:0000259" key="1">
    <source>
        <dbReference type="Pfam" id="PF18983"/>
    </source>
</evidence>
<evidence type="ECO:0000313" key="4">
    <source>
        <dbReference type="Proteomes" id="UP000408482"/>
    </source>
</evidence>
<dbReference type="InterPro" id="IPR043775">
    <property type="entry name" value="DUF5717_N"/>
</dbReference>
<dbReference type="InterPro" id="IPR043774">
    <property type="entry name" value="DUF5717_C"/>
</dbReference>
<sequence>MKKRIEQLLNGKFIYEQPGLLFSQDRIFATLKAGETTKDEIYFGTDDNRRISGFVTSSDRRLVPGFDRFSGTTVRMPYGVDAEGMKPGESFEGWLCFTTSIGEYKLPFTVQVQTEEVKSAGRKVSSLEEFLHIAKEDFHEAYRIFTERHFSLILSDQSEKIRSLYAGMSQQPVTYQHLEEFLIAAGAKEKVTLSLNREEAGFYDVSESVQESLYIHRSGWGHLRADIEVNGDFLEAGKHVVTEEDFIGSTCEINYVIRQEKLGKGNQYGEIIVKTPYQKLVYHVLASRGTESAVNLDLLEKQYRIALMKEYLGYLCKRTDFQAWTASTHEKLDRMGENGLKYPEYQLLEAYLLHLEGEDDQASEILERYQNKSFHHNELELAGIYLYLCTQTGLYRDKEQALRKVQNFQMQKEDSFILLKLVFEMDHTLSPSKKIFLMEELFERGCTSPFLYLEAWNRICADMSLLHRINGFWAQVFLFAGKEQMLTEELVMRLAYLSGYEKAFSESLYRAMAMGCEAFPSDDTVEAICKYIMKGNPRKPEYFQWFSAAVDRGIRITRLYEYYVETLDTSYRRVLPKPLLMYFTYNNNTLGDSKRAYLYACIIAGKERDPQTYESYRESMEEFAFRKLREGRMNENYAAVYQEFMREPSDSEKAQVIASRMFTCRLYTDDPKVRSVIVRHRQMKQEEIYPCIHGIAYPRICSEDAAVVFQDEKQRRYVATVDYNLTPLFDDREMVPAVLEKGADEPAVLLYYCQGQEISRKNLGIFQKLVLSPAFTDEYKRLIRKKILDYYQDHVQGEDLDACLEMMDYREYAMVDRKTLLEILIQRGLFPQAMSVVEAFGFEGVEERALLKLVSRMIIRCDCAEDEELIALSSHVYRQGIYDEVILMYLMKFRFGPVDELLDIWKSACGFDMDTYNLEERILSLLMFNWDYRPEGEDILKAYIRHSGKESVIGAYLTLMSYGMFVKEMPEMPGLKEYLKNRREKEWPGDRICDLTLLKLLSEEKTSDEENLEMEEKILSSCVKEGMIFEFFRNLDQSILRPYQLDDKTFVEYHTSPEASVTLYYCLDTGLGTVPDYKSEPLKNIYEGIFARAFTLFYGETLRYYFQTEDETGVHKTEEKILTMNQSNDQASSKYQLINQILCARKLEKDTEVKEKLAQYLRQEQYVNEMFVIEKEPER</sequence>
<feature type="domain" description="DUF5717" evidence="2">
    <location>
        <begin position="1"/>
        <end position="861"/>
    </location>
</feature>
<gene>
    <name evidence="3" type="ORF">RSSSTS7063_00673</name>
</gene>
<keyword evidence="4" id="KW-1185">Reference proteome</keyword>
<proteinExistence type="predicted"/>
<dbReference type="EMBL" id="CABHNW010000138">
    <property type="protein sequence ID" value="VUX40072.1"/>
    <property type="molecule type" value="Genomic_DNA"/>
</dbReference>